<gene>
    <name evidence="2" type="ORF">J2S41_005227</name>
</gene>
<dbReference type="RefSeq" id="WP_310371371.1">
    <property type="nucleotide sequence ID" value="NZ_JAVDYB010000001.1"/>
</dbReference>
<protein>
    <submittedName>
        <fullName evidence="2">Uncharacterized protein</fullName>
    </submittedName>
</protein>
<feature type="transmembrane region" description="Helical" evidence="1">
    <location>
        <begin position="227"/>
        <end position="248"/>
    </location>
</feature>
<feature type="transmembrane region" description="Helical" evidence="1">
    <location>
        <begin position="549"/>
        <end position="570"/>
    </location>
</feature>
<dbReference type="AlphaFoldDB" id="A0AAE3YRC7"/>
<feature type="transmembrane region" description="Helical" evidence="1">
    <location>
        <begin position="345"/>
        <end position="364"/>
    </location>
</feature>
<accession>A0AAE3YRC7</accession>
<evidence type="ECO:0000256" key="1">
    <source>
        <dbReference type="SAM" id="Phobius"/>
    </source>
</evidence>
<proteinExistence type="predicted"/>
<feature type="transmembrane region" description="Helical" evidence="1">
    <location>
        <begin position="456"/>
        <end position="472"/>
    </location>
</feature>
<organism evidence="2 3">
    <name type="scientific">Catenuloplanes atrovinosus</name>
    <dbReference type="NCBI Taxonomy" id="137266"/>
    <lineage>
        <taxon>Bacteria</taxon>
        <taxon>Bacillati</taxon>
        <taxon>Actinomycetota</taxon>
        <taxon>Actinomycetes</taxon>
        <taxon>Micromonosporales</taxon>
        <taxon>Micromonosporaceae</taxon>
        <taxon>Catenuloplanes</taxon>
    </lineage>
</organism>
<keyword evidence="1" id="KW-1133">Transmembrane helix</keyword>
<feature type="transmembrane region" description="Helical" evidence="1">
    <location>
        <begin position="484"/>
        <end position="502"/>
    </location>
</feature>
<feature type="transmembrane region" description="Helical" evidence="1">
    <location>
        <begin position="514"/>
        <end position="537"/>
    </location>
</feature>
<feature type="transmembrane region" description="Helical" evidence="1">
    <location>
        <begin position="79"/>
        <end position="98"/>
    </location>
</feature>
<evidence type="ECO:0000313" key="2">
    <source>
        <dbReference type="EMBL" id="MDR7278449.1"/>
    </source>
</evidence>
<feature type="transmembrane region" description="Helical" evidence="1">
    <location>
        <begin position="104"/>
        <end position="123"/>
    </location>
</feature>
<feature type="transmembrane region" description="Helical" evidence="1">
    <location>
        <begin position="48"/>
        <end position="67"/>
    </location>
</feature>
<dbReference type="Proteomes" id="UP001183643">
    <property type="component" value="Unassembled WGS sequence"/>
</dbReference>
<feature type="transmembrane region" description="Helical" evidence="1">
    <location>
        <begin position="255"/>
        <end position="273"/>
    </location>
</feature>
<sequence>MTSPTTATPRSEPGPSRWQRWLPLVAGVAAVVIALLASQTPVLDIVKYAVYAFVAVLVPGTLVYRSVRRNPHTLLEDLAMGAAVGICLELAAWAVAAATGVRPWLWLWPLLVIVPFLAVPALRRHWLPRDYAARVPLGFSWTVTGVVVFFMAYLSETFLRRNVLIPTSDSNMQYLDLAYQLSLAGEAKYGWPIHVPQVAEEPLYYHWFAYAHMASTSLIGQIDLNTVAYRLTIPALCALAMVLIAVAGWRFSGRAWIGAGAAVLFGVIGEVNFTDPVSMPLGTQMGFVVWHGMSMIHGWALLIAMMIVLADVIDRRPDRPIRSLGPGAWVLVVVFMLVSSGAKASTIPVVAVGLLITAAGLLIAERRIPWAVIWCGLIAGGAQLLATAVLFHFQAYGVTVKFAATLTRYTGEYGPYPAALMMVLVWFAWIMNLHLRQGGIVALLWVQRGRLDPTQWFLFGGALAGILTFLIIDQPSDGNQYFARTGYTYSVILSVWGFALLLDRAQYSRRAKIMLAIATGVFAVLLTVINWVFAVAPAQFPWVVRVRPIIGYGLVLAAIAVVGAALWWLLARRFTAMRGKGSVVLLAAALTVGAPGLVMDMKKGMDRPNGGGYFLTAMPGYRIDVARWVREHSDPEDVLATNNHCRALVFEEKRCDPRSFWLSAYSERPVLVEGWGFAPRAAPLGFVDFWDQDLLALNDQAFVAPTEATLHALRDDHGVRWLVLDRLPNGTDTPVTAPSEALAPWATLRYDNGKAVVYELLPR</sequence>
<feature type="transmembrane region" description="Helical" evidence="1">
    <location>
        <begin position="285"/>
        <end position="309"/>
    </location>
</feature>
<keyword evidence="1" id="KW-0812">Transmembrane</keyword>
<name>A0AAE3YRC7_9ACTN</name>
<feature type="transmembrane region" description="Helical" evidence="1">
    <location>
        <begin position="413"/>
        <end position="435"/>
    </location>
</feature>
<feature type="transmembrane region" description="Helical" evidence="1">
    <location>
        <begin position="371"/>
        <end position="393"/>
    </location>
</feature>
<reference evidence="2" key="1">
    <citation type="submission" date="2023-07" db="EMBL/GenBank/DDBJ databases">
        <title>Sequencing the genomes of 1000 actinobacteria strains.</title>
        <authorList>
            <person name="Klenk H.-P."/>
        </authorList>
    </citation>
    <scope>NUCLEOTIDE SEQUENCE</scope>
    <source>
        <strain evidence="2">DSM 44707</strain>
    </source>
</reference>
<feature type="transmembrane region" description="Helical" evidence="1">
    <location>
        <begin position="321"/>
        <end position="339"/>
    </location>
</feature>
<comment type="caution">
    <text evidence="2">The sequence shown here is derived from an EMBL/GenBank/DDBJ whole genome shotgun (WGS) entry which is preliminary data.</text>
</comment>
<feature type="transmembrane region" description="Helical" evidence="1">
    <location>
        <begin position="21"/>
        <end position="42"/>
    </location>
</feature>
<evidence type="ECO:0000313" key="3">
    <source>
        <dbReference type="Proteomes" id="UP001183643"/>
    </source>
</evidence>
<dbReference type="EMBL" id="JAVDYB010000001">
    <property type="protein sequence ID" value="MDR7278449.1"/>
    <property type="molecule type" value="Genomic_DNA"/>
</dbReference>
<feature type="transmembrane region" description="Helical" evidence="1">
    <location>
        <begin position="135"/>
        <end position="154"/>
    </location>
</feature>
<keyword evidence="1" id="KW-0472">Membrane</keyword>
<keyword evidence="3" id="KW-1185">Reference proteome</keyword>
<feature type="transmembrane region" description="Helical" evidence="1">
    <location>
        <begin position="582"/>
        <end position="599"/>
    </location>
</feature>